<evidence type="ECO:0000256" key="2">
    <source>
        <dbReference type="ARBA" id="ARBA00022679"/>
    </source>
</evidence>
<evidence type="ECO:0000259" key="7">
    <source>
        <dbReference type="Pfam" id="PF00334"/>
    </source>
</evidence>
<evidence type="ECO:0000313" key="9">
    <source>
        <dbReference type="Proteomes" id="UP000019149"/>
    </source>
</evidence>
<evidence type="ECO:0000256" key="5">
    <source>
        <dbReference type="ARBA" id="ARBA00022840"/>
    </source>
</evidence>
<dbReference type="PANTHER" id="PTHR46161:SF3">
    <property type="entry name" value="NUCLEOSIDE DIPHOSPHATE KINASE DDB_G0292928-RELATED"/>
    <property type="match status" value="1"/>
</dbReference>
<dbReference type="SUPFAM" id="SSF54919">
    <property type="entry name" value="Nucleoside diphosphate kinase, NDK"/>
    <property type="match status" value="1"/>
</dbReference>
<evidence type="ECO:0000313" key="8">
    <source>
        <dbReference type="EMBL" id="EUB58741.1"/>
    </source>
</evidence>
<comment type="similarity">
    <text evidence="1 6">Belongs to the NDK family.</text>
</comment>
<evidence type="ECO:0000256" key="3">
    <source>
        <dbReference type="ARBA" id="ARBA00022741"/>
    </source>
</evidence>
<dbReference type="STRING" id="6210.W6UD61"/>
<dbReference type="RefSeq" id="XP_024349937.1">
    <property type="nucleotide sequence ID" value="XM_024495661.1"/>
</dbReference>
<gene>
    <name evidence="8" type="ORF">EGR_06412</name>
</gene>
<dbReference type="CTD" id="36342127"/>
<accession>W6UD61</accession>
<protein>
    <recommendedName>
        <fullName evidence="7">Nucleoside diphosphate kinase-like domain-containing protein</fullName>
    </recommendedName>
</protein>
<dbReference type="GO" id="GO:0016301">
    <property type="term" value="F:kinase activity"/>
    <property type="evidence" value="ECO:0007669"/>
    <property type="project" value="UniProtKB-KW"/>
</dbReference>
<dbReference type="OMA" id="VIDCFYE"/>
<dbReference type="Gene3D" id="3.30.70.141">
    <property type="entry name" value="Nucleoside diphosphate kinase-like domain"/>
    <property type="match status" value="1"/>
</dbReference>
<dbReference type="AlphaFoldDB" id="W6UD61"/>
<dbReference type="Proteomes" id="UP000019149">
    <property type="component" value="Unassembled WGS sequence"/>
</dbReference>
<dbReference type="Pfam" id="PF00334">
    <property type="entry name" value="NDK"/>
    <property type="match status" value="1"/>
</dbReference>
<keyword evidence="3" id="KW-0547">Nucleotide-binding</keyword>
<dbReference type="OrthoDB" id="25346at2759"/>
<dbReference type="GO" id="GO:0005524">
    <property type="term" value="F:ATP binding"/>
    <property type="evidence" value="ECO:0007669"/>
    <property type="project" value="UniProtKB-KW"/>
</dbReference>
<keyword evidence="9" id="KW-1185">Reference proteome</keyword>
<dbReference type="EMBL" id="APAU02000056">
    <property type="protein sequence ID" value="EUB58741.1"/>
    <property type="molecule type" value="Genomic_DNA"/>
</dbReference>
<evidence type="ECO:0000256" key="6">
    <source>
        <dbReference type="PROSITE-ProRule" id="PRU00706"/>
    </source>
</evidence>
<organism evidence="8 9">
    <name type="scientific">Echinococcus granulosus</name>
    <name type="common">Hydatid tapeworm</name>
    <dbReference type="NCBI Taxonomy" id="6210"/>
    <lineage>
        <taxon>Eukaryota</taxon>
        <taxon>Metazoa</taxon>
        <taxon>Spiralia</taxon>
        <taxon>Lophotrochozoa</taxon>
        <taxon>Platyhelminthes</taxon>
        <taxon>Cestoda</taxon>
        <taxon>Eucestoda</taxon>
        <taxon>Cyclophyllidea</taxon>
        <taxon>Taeniidae</taxon>
        <taxon>Echinococcus</taxon>
        <taxon>Echinococcus granulosus group</taxon>
    </lineage>
</organism>
<keyword evidence="2" id="KW-0808">Transferase</keyword>
<proteinExistence type="inferred from homology"/>
<name>W6UD61_ECHGR</name>
<sequence>MASNSAEFAIKVIDCFYELPSTDVLSLQTEVMDVESSAPLSPAHSSSAPSELPPIYGQEVSEEWIEAHTQLTQEISSLREQLLRQPPPSSEVEVASLSESAQNLASQIVALQRGVESLHQFASQLAQITRAADQIQEVSEKLAALSTEEATGRPLKILQEVCMSVGRRFTLAIFKPDVQRIEVYRQYAEEAIRGSGLKPLVYREFRMSRGRAEDFYAAHRGKFFYQRLVNYMIA</sequence>
<keyword evidence="4" id="KW-0418">Kinase</keyword>
<evidence type="ECO:0000256" key="1">
    <source>
        <dbReference type="ARBA" id="ARBA00008142"/>
    </source>
</evidence>
<dbReference type="KEGG" id="egl:EGR_06412"/>
<feature type="domain" description="Nucleoside diphosphate kinase-like" evidence="7">
    <location>
        <begin position="170"/>
        <end position="233"/>
    </location>
</feature>
<dbReference type="GeneID" id="36342127"/>
<dbReference type="InterPro" id="IPR036850">
    <property type="entry name" value="NDK-like_dom_sf"/>
</dbReference>
<comment type="caution">
    <text evidence="6">Lacks conserved residue(s) required for the propagation of feature annotation.</text>
</comment>
<reference evidence="8 9" key="1">
    <citation type="journal article" date="2013" name="Nat. Genet.">
        <title>The genome of the hydatid tapeworm Echinococcus granulosus.</title>
        <authorList>
            <person name="Zheng H."/>
            <person name="Zhang W."/>
            <person name="Zhang L."/>
            <person name="Zhang Z."/>
            <person name="Li J."/>
            <person name="Lu G."/>
            <person name="Zhu Y."/>
            <person name="Wang Y."/>
            <person name="Huang Y."/>
            <person name="Liu J."/>
            <person name="Kang H."/>
            <person name="Chen J."/>
            <person name="Wang L."/>
            <person name="Chen A."/>
            <person name="Yu S."/>
            <person name="Gao Z."/>
            <person name="Jin L."/>
            <person name="Gu W."/>
            <person name="Wang Z."/>
            <person name="Zhao L."/>
            <person name="Shi B."/>
            <person name="Wen H."/>
            <person name="Lin R."/>
            <person name="Jones M.K."/>
            <person name="Brejova B."/>
            <person name="Vinar T."/>
            <person name="Zhao G."/>
            <person name="McManus D.P."/>
            <person name="Chen Z."/>
            <person name="Zhou Y."/>
            <person name="Wang S."/>
        </authorList>
    </citation>
    <scope>NUCLEOTIDE SEQUENCE [LARGE SCALE GENOMIC DNA]</scope>
</reference>
<dbReference type="PROSITE" id="PS51374">
    <property type="entry name" value="NDPK_LIKE"/>
    <property type="match status" value="1"/>
</dbReference>
<evidence type="ECO:0000256" key="4">
    <source>
        <dbReference type="ARBA" id="ARBA00022777"/>
    </source>
</evidence>
<dbReference type="PANTHER" id="PTHR46161">
    <property type="entry name" value="NUCLEOSIDE DIPHOSPHATE KINASE"/>
    <property type="match status" value="1"/>
</dbReference>
<dbReference type="InterPro" id="IPR034907">
    <property type="entry name" value="NDK-like_dom"/>
</dbReference>
<keyword evidence="5" id="KW-0067">ATP-binding</keyword>
<comment type="caution">
    <text evidence="8">The sequence shown here is derived from an EMBL/GenBank/DDBJ whole genome shotgun (WGS) entry which is preliminary data.</text>
</comment>